<evidence type="ECO:0008006" key="5">
    <source>
        <dbReference type="Google" id="ProtNLM"/>
    </source>
</evidence>
<evidence type="ECO:0000256" key="1">
    <source>
        <dbReference type="SAM" id="SignalP"/>
    </source>
</evidence>
<organism>
    <name type="scientific">Ixodes scapularis</name>
    <name type="common">Black-legged tick</name>
    <name type="synonym">Deer tick</name>
    <dbReference type="NCBI Taxonomy" id="6945"/>
    <lineage>
        <taxon>Eukaryota</taxon>
        <taxon>Metazoa</taxon>
        <taxon>Ecdysozoa</taxon>
        <taxon>Arthropoda</taxon>
        <taxon>Chelicerata</taxon>
        <taxon>Arachnida</taxon>
        <taxon>Acari</taxon>
        <taxon>Parasitiformes</taxon>
        <taxon>Ixodida</taxon>
        <taxon>Ixodoidea</taxon>
        <taxon>Ixodidae</taxon>
        <taxon>Ixodinae</taxon>
        <taxon>Ixodes</taxon>
    </lineage>
</organism>
<accession>B7PBE8</accession>
<dbReference type="InParanoid" id="B7PBE8"/>
<dbReference type="AlphaFoldDB" id="B7PBE8"/>
<reference evidence="3" key="2">
    <citation type="submission" date="2020-05" db="UniProtKB">
        <authorList>
            <consortium name="EnsemblMetazoa"/>
        </authorList>
    </citation>
    <scope>IDENTIFICATION</scope>
    <source>
        <strain evidence="3">wikel</strain>
    </source>
</reference>
<feature type="chain" id="PRO_5014567968" description="Secreted protein" evidence="1">
    <location>
        <begin position="19"/>
        <end position="120"/>
    </location>
</feature>
<dbReference type="PaxDb" id="6945-B7PBE8"/>
<reference evidence="2 4" key="1">
    <citation type="submission" date="2008-03" db="EMBL/GenBank/DDBJ databases">
        <title>Annotation of Ixodes scapularis.</title>
        <authorList>
            <consortium name="Ixodes scapularis Genome Project Consortium"/>
            <person name="Caler E."/>
            <person name="Hannick L.I."/>
            <person name="Bidwell S."/>
            <person name="Joardar V."/>
            <person name="Thiagarajan M."/>
            <person name="Amedeo P."/>
            <person name="Galinsky K.J."/>
            <person name="Schobel S."/>
            <person name="Inman J."/>
            <person name="Hostetler J."/>
            <person name="Miller J."/>
            <person name="Hammond M."/>
            <person name="Megy K."/>
            <person name="Lawson D."/>
            <person name="Kodira C."/>
            <person name="Sutton G."/>
            <person name="Meyer J."/>
            <person name="Hill C.A."/>
            <person name="Birren B."/>
            <person name="Nene V."/>
            <person name="Collins F."/>
            <person name="Alarcon-Chaidez F."/>
            <person name="Wikel S."/>
            <person name="Strausberg R."/>
        </authorList>
    </citation>
    <scope>NUCLEOTIDE SEQUENCE [LARGE SCALE GENOMIC DNA]</scope>
    <source>
        <strain evidence="4">Wikel</strain>
        <strain evidence="2">Wikel colony</strain>
    </source>
</reference>
<dbReference type="HOGENOM" id="CLU_2052172_0_0_1"/>
<keyword evidence="4" id="KW-1185">Reference proteome</keyword>
<dbReference type="Proteomes" id="UP000001555">
    <property type="component" value="Unassembled WGS sequence"/>
</dbReference>
<dbReference type="VEuPathDB" id="VectorBase:ISCW003119"/>
<dbReference type="EMBL" id="DS675666">
    <property type="protein sequence ID" value="EEC03920.1"/>
    <property type="molecule type" value="Genomic_DNA"/>
</dbReference>
<protein>
    <recommendedName>
        <fullName evidence="5">Secreted protein</fullName>
    </recommendedName>
</protein>
<proteinExistence type="predicted"/>
<feature type="signal peptide" evidence="1">
    <location>
        <begin position="1"/>
        <end position="18"/>
    </location>
</feature>
<name>B7PBE8_IXOSC</name>
<sequence>MALCSSSWFWSLAARSAASRVTCRSPARCVSRASSGTPHSGQRSLRSSAVYCAAGSLGWRSSSVSPLKGSGTMTCASPRSGRGCSSQACRDAQPTGPPSVCTIHVVTVACGRRRHRRQRM</sequence>
<dbReference type="EMBL" id="ABJB010946600">
    <property type="status" value="NOT_ANNOTATED_CDS"/>
    <property type="molecule type" value="Genomic_DNA"/>
</dbReference>
<evidence type="ECO:0000313" key="4">
    <source>
        <dbReference type="Proteomes" id="UP000001555"/>
    </source>
</evidence>
<keyword evidence="1" id="KW-0732">Signal</keyword>
<evidence type="ECO:0000313" key="2">
    <source>
        <dbReference type="EMBL" id="EEC03920.1"/>
    </source>
</evidence>
<evidence type="ECO:0000313" key="3">
    <source>
        <dbReference type="EnsemblMetazoa" id="ISCW003119-PA"/>
    </source>
</evidence>
<gene>
    <name evidence="2" type="ORF">IscW_ISCW003119</name>
</gene>
<dbReference type="EnsemblMetazoa" id="ISCW003119-RA">
    <property type="protein sequence ID" value="ISCW003119-PA"/>
    <property type="gene ID" value="ISCW003119"/>
</dbReference>